<dbReference type="EMBL" id="CP110438">
    <property type="protein sequence ID" value="WAQ93315.1"/>
    <property type="molecule type" value="Genomic_DNA"/>
</dbReference>
<organism evidence="1 2">
    <name type="scientific">Puccinia triticina</name>
    <dbReference type="NCBI Taxonomy" id="208348"/>
    <lineage>
        <taxon>Eukaryota</taxon>
        <taxon>Fungi</taxon>
        <taxon>Dikarya</taxon>
        <taxon>Basidiomycota</taxon>
        <taxon>Pucciniomycotina</taxon>
        <taxon>Pucciniomycetes</taxon>
        <taxon>Pucciniales</taxon>
        <taxon>Pucciniaceae</taxon>
        <taxon>Puccinia</taxon>
    </lineage>
</organism>
<accession>A0ABY7D8S7</accession>
<gene>
    <name evidence="1" type="ORF">PtA15_18A375</name>
</gene>
<reference evidence="1" key="1">
    <citation type="submission" date="2022-10" db="EMBL/GenBank/DDBJ databases">
        <title>Puccinia triticina Genome sequencing and assembly.</title>
        <authorList>
            <person name="Li C."/>
        </authorList>
    </citation>
    <scope>NUCLEOTIDE SEQUENCE</scope>
    <source>
        <strain evidence="1">Pt15</strain>
    </source>
</reference>
<evidence type="ECO:0000313" key="2">
    <source>
        <dbReference type="Proteomes" id="UP001164743"/>
    </source>
</evidence>
<dbReference type="Proteomes" id="UP001164743">
    <property type="component" value="Chromosome 18A"/>
</dbReference>
<evidence type="ECO:0000313" key="1">
    <source>
        <dbReference type="EMBL" id="WAQ93315.1"/>
    </source>
</evidence>
<keyword evidence="2" id="KW-1185">Reference proteome</keyword>
<protein>
    <submittedName>
        <fullName evidence="1">Uncharacterized protein</fullName>
    </submittedName>
</protein>
<name>A0ABY7D8S7_9BASI</name>
<sequence length="153" mass="16406">MLAVLGAGKVPVGRLKLASAEMAAFIPPDKMDILRNIYTVAKEEEQRQAAWPAGVTFVPFQVKLSNNLCAPPLKSSRSPQTTLTLDILTASPRTIDYVASAETASDAAIGFLSTAPSDGHAHKTKLDERIKTLEAEKAARNKQGMSGRHVPQP</sequence>
<dbReference type="InterPro" id="IPR021264">
    <property type="entry name" value="AFUB_079030/YDR124W-like"/>
</dbReference>
<dbReference type="PANTHER" id="PTHR36102:SF1">
    <property type="entry name" value="YDR124W-LIKE HELICAL BUNDLE DOMAIN-CONTAINING PROTEIN"/>
    <property type="match status" value="1"/>
</dbReference>
<proteinExistence type="predicted"/>
<dbReference type="GeneID" id="77805802"/>
<dbReference type="PANTHER" id="PTHR36102">
    <property type="entry name" value="CHROMOSOME 10, WHOLE GENOME SHOTGUN SEQUENCE"/>
    <property type="match status" value="1"/>
</dbReference>
<dbReference type="RefSeq" id="XP_053028870.1">
    <property type="nucleotide sequence ID" value="XM_053164907.1"/>
</dbReference>